<evidence type="ECO:0000313" key="1">
    <source>
        <dbReference type="EMBL" id="KWT92178.1"/>
    </source>
</evidence>
<dbReference type="EMBL" id="LNQR01000022">
    <property type="protein sequence ID" value="KWT92178.1"/>
    <property type="molecule type" value="Genomic_DNA"/>
</dbReference>
<evidence type="ECO:0000313" key="2">
    <source>
        <dbReference type="Proteomes" id="UP000060487"/>
    </source>
</evidence>
<gene>
    <name evidence="1" type="ORF">ASN18_0582</name>
</gene>
<dbReference type="Proteomes" id="UP000060487">
    <property type="component" value="Unassembled WGS sequence"/>
</dbReference>
<dbReference type="InterPro" id="IPR029063">
    <property type="entry name" value="SAM-dependent_MTases_sf"/>
</dbReference>
<name>A0ABR5SID4_9BACT</name>
<organism evidence="1 2">
    <name type="scientific">Candidatus Magnetominusculus xianensis</name>
    <dbReference type="NCBI Taxonomy" id="1748249"/>
    <lineage>
        <taxon>Bacteria</taxon>
        <taxon>Pseudomonadati</taxon>
        <taxon>Nitrospirota</taxon>
        <taxon>Nitrospiria</taxon>
        <taxon>Nitrospirales</taxon>
        <taxon>Nitrospiraceae</taxon>
        <taxon>Candidatus Magnetominusculus</taxon>
    </lineage>
</organism>
<proteinExistence type="predicted"/>
<reference evidence="1 2" key="1">
    <citation type="submission" date="2015-11" db="EMBL/GenBank/DDBJ databases">
        <authorList>
            <person name="Lin W."/>
        </authorList>
    </citation>
    <scope>NUCLEOTIDE SEQUENCE [LARGE SCALE GENOMIC DNA]</scope>
    <source>
        <strain evidence="1 2">HCH-1</strain>
    </source>
</reference>
<dbReference type="Gene3D" id="3.40.50.150">
    <property type="entry name" value="Vaccinia Virus protein VP39"/>
    <property type="match status" value="1"/>
</dbReference>
<dbReference type="SUPFAM" id="SSF53335">
    <property type="entry name" value="S-adenosyl-L-methionine-dependent methyltransferases"/>
    <property type="match status" value="1"/>
</dbReference>
<protein>
    <submittedName>
        <fullName evidence="1">O-methyltransferase</fullName>
    </submittedName>
</protein>
<accession>A0ABR5SID4</accession>
<keyword evidence="2" id="KW-1185">Reference proteome</keyword>
<sequence>MIAGMMEADKRLKVAGELDPSANLMQMAAESEFSRHIHSLFKTLRPQRLVETGTYCGVGSTTVIASALQECRITGHKFYSIEVNPLHHNTAFENLTNNGLINYVTLVNGLSLPREYLPPIDEIEEKFVKNVEFTDVFIDHPENVRAQNYFSEVSFDGVPDDLLGVFLKEFDYRPDFVMLDSAGHLGTIEFHYVLSLIKGPCVIALDDIYHVKHYKNFIDVQSDPRFEIIASSKEKFGFCTLRYTP</sequence>
<comment type="caution">
    <text evidence="1">The sequence shown here is derived from an EMBL/GenBank/DDBJ whole genome shotgun (WGS) entry which is preliminary data.</text>
</comment>